<dbReference type="PROSITE" id="PS51257">
    <property type="entry name" value="PROKAR_LIPOPROTEIN"/>
    <property type="match status" value="1"/>
</dbReference>
<reference evidence="2 3" key="1">
    <citation type="journal article" date="2023" name="Elife">
        <title>Identification of key yeast species and microbe-microbe interactions impacting larval growth of Drosophila in the wild.</title>
        <authorList>
            <person name="Mure A."/>
            <person name="Sugiura Y."/>
            <person name="Maeda R."/>
            <person name="Honda K."/>
            <person name="Sakurai N."/>
            <person name="Takahashi Y."/>
            <person name="Watada M."/>
            <person name="Katoh T."/>
            <person name="Gotoh A."/>
            <person name="Gotoh Y."/>
            <person name="Taniguchi I."/>
            <person name="Nakamura K."/>
            <person name="Hayashi T."/>
            <person name="Katayama T."/>
            <person name="Uemura T."/>
            <person name="Hattori Y."/>
        </authorList>
    </citation>
    <scope>NUCLEOTIDE SEQUENCE [LARGE SCALE GENOMIC DNA]</scope>
    <source>
        <strain evidence="2 3">KH-74</strain>
    </source>
</reference>
<dbReference type="PANTHER" id="PTHR35204:SF1">
    <property type="entry name" value="ENTEROTOXIN"/>
    <property type="match status" value="1"/>
</dbReference>
<evidence type="ECO:0000313" key="3">
    <source>
        <dbReference type="Proteomes" id="UP001377567"/>
    </source>
</evidence>
<keyword evidence="3" id="KW-1185">Reference proteome</keyword>
<feature type="transmembrane region" description="Helical" evidence="1">
    <location>
        <begin position="7"/>
        <end position="30"/>
    </location>
</feature>
<keyword evidence="1" id="KW-1133">Transmembrane helix</keyword>
<comment type="caution">
    <text evidence="2">The sequence shown here is derived from an EMBL/GenBank/DDBJ whole genome shotgun (WGS) entry which is preliminary data.</text>
</comment>
<dbReference type="EMBL" id="BTGD01000003">
    <property type="protein sequence ID" value="GMM54511.1"/>
    <property type="molecule type" value="Genomic_DNA"/>
</dbReference>
<dbReference type="AlphaFoldDB" id="A0AAV5RSM1"/>
<dbReference type="InterPro" id="IPR038921">
    <property type="entry name" value="YOR389W-like"/>
</dbReference>
<keyword evidence="1" id="KW-0812">Transmembrane</keyword>
<sequence length="643" mass="71618">MLANYRGFQAVVGLTLIVACTLISSVFISYDGVFSSSRGKLLASANAREHAPAHITLENYREFVKPLDRANSTTLFNAIYAALRQAGSDIHPIGVSYFPAVIPKGTLLYHTGRANIPEGLEWLAMDHEFSYSFAMHSVRYGRNATQGWMHGPPGGNKSLKNISGDNPPMPPHDRASRAHFLTFRATRDLTKLLYLDGASAAKTESGEMDTQKLLSDVIAKRLNESDGRDDSDPRKRFVMEERVYAERICKWGKPFGLDGYVRVEVGFEVVLCDFLNGSTELVSNITLPQTNKVLGLPDPANVTVANGWPLDDEGLIIEDEMTPEQVAIMDQEDEWQRVLDQYSSMLGFDQIRAGYVHDKGDRRIALDYRYLVTGVNRTLGDADPNGRRLLNDNLSDEDKEHIVDDLEYALQRGFDSGMSTDWQQVVDEIVDKFAPMVKVMSQILSSSEVDSRTIALKVTRYTLNFVLRFSGLDNTVLLDDDTSGDFGFGRHFAVYEYTRPLKDLHTDADYLIWSALVNVVTDLVDTVYDIHELLMPVASSGLAPGSPEPSPADDAAKVAEASTKISALIDQLHWIALDYQCDRKCAWDEVCYTPSWGPSPLSWADPGSNRTTFGMHYNPAVDRMVINTELQCISADFLIAGRH</sequence>
<organism evidence="2 3">
    <name type="scientific">Maudiozyma humilis</name>
    <name type="common">Sour dough yeast</name>
    <name type="synonym">Kazachstania humilis</name>
    <dbReference type="NCBI Taxonomy" id="51915"/>
    <lineage>
        <taxon>Eukaryota</taxon>
        <taxon>Fungi</taxon>
        <taxon>Dikarya</taxon>
        <taxon>Ascomycota</taxon>
        <taxon>Saccharomycotina</taxon>
        <taxon>Saccharomycetes</taxon>
        <taxon>Saccharomycetales</taxon>
        <taxon>Saccharomycetaceae</taxon>
        <taxon>Maudiozyma</taxon>
    </lineage>
</organism>
<dbReference type="PANTHER" id="PTHR35204">
    <property type="entry name" value="YALI0A21131P"/>
    <property type="match status" value="1"/>
</dbReference>
<evidence type="ECO:0000256" key="1">
    <source>
        <dbReference type="SAM" id="Phobius"/>
    </source>
</evidence>
<accession>A0AAV5RSM1</accession>
<protein>
    <submittedName>
        <fullName evidence="2">Uncharacterized protein</fullName>
    </submittedName>
</protein>
<gene>
    <name evidence="2" type="ORF">DAKH74_011270</name>
</gene>
<dbReference type="Proteomes" id="UP001377567">
    <property type="component" value="Unassembled WGS sequence"/>
</dbReference>
<evidence type="ECO:0000313" key="2">
    <source>
        <dbReference type="EMBL" id="GMM54511.1"/>
    </source>
</evidence>
<keyword evidence="1" id="KW-0472">Membrane</keyword>
<proteinExistence type="predicted"/>
<name>A0AAV5RSM1_MAUHU</name>